<dbReference type="PANTHER" id="PTHR28174">
    <property type="entry name" value="54S RIBOSOMAL PROTEIN L36, MITOCHONDRIAL"/>
    <property type="match status" value="1"/>
</dbReference>
<feature type="region of interest" description="Disordered" evidence="1">
    <location>
        <begin position="202"/>
        <end position="226"/>
    </location>
</feature>
<comment type="caution">
    <text evidence="3">The sequence shown here is derived from an EMBL/GenBank/DDBJ whole genome shotgun (WGS) entry which is preliminary data.</text>
</comment>
<dbReference type="PANTHER" id="PTHR28174:SF1">
    <property type="entry name" value="LARGE RIBOSOMAL SUBUNIT PROTEIN BL31M"/>
    <property type="match status" value="1"/>
</dbReference>
<protein>
    <recommendedName>
        <fullName evidence="2">Ribosomal protein bL31m N-terminal domain-containing protein</fullName>
    </recommendedName>
</protein>
<dbReference type="GO" id="GO:0005762">
    <property type="term" value="C:mitochondrial large ribosomal subunit"/>
    <property type="evidence" value="ECO:0007669"/>
    <property type="project" value="InterPro"/>
</dbReference>
<dbReference type="OrthoDB" id="5587740at2759"/>
<dbReference type="GO" id="GO:0032543">
    <property type="term" value="P:mitochondrial translation"/>
    <property type="evidence" value="ECO:0007669"/>
    <property type="project" value="InterPro"/>
</dbReference>
<accession>A0A2S4Q1I7</accession>
<feature type="compositionally biased region" description="Basic and acidic residues" evidence="1">
    <location>
        <begin position="202"/>
        <end position="220"/>
    </location>
</feature>
<keyword evidence="4" id="KW-1185">Reference proteome</keyword>
<dbReference type="Gene3D" id="6.20.130.10">
    <property type="match status" value="1"/>
</dbReference>
<dbReference type="EMBL" id="PEDP01000027">
    <property type="protein sequence ID" value="POS88142.1"/>
    <property type="molecule type" value="Genomic_DNA"/>
</dbReference>
<gene>
    <name evidence="3" type="ORF">EPUL_000284</name>
</gene>
<evidence type="ECO:0000259" key="2">
    <source>
        <dbReference type="Pfam" id="PF21492"/>
    </source>
</evidence>
<reference evidence="3 4" key="1">
    <citation type="submission" date="2017-10" db="EMBL/GenBank/DDBJ databases">
        <title>Development of genomic resources for the powdery mildew, Erysiphe pulchra.</title>
        <authorList>
            <person name="Wadl P.A."/>
            <person name="Mack B.M."/>
            <person name="Moore G."/>
            <person name="Beltz S.B."/>
        </authorList>
    </citation>
    <scope>NUCLEOTIDE SEQUENCE [LARGE SCALE GENOMIC DNA]</scope>
    <source>
        <strain evidence="3">Cflorida</strain>
    </source>
</reference>
<dbReference type="STRING" id="225359.A0A2S4Q1I7"/>
<dbReference type="InterPro" id="IPR048874">
    <property type="entry name" value="Ribosomal_bL31m_N"/>
</dbReference>
<dbReference type="AlphaFoldDB" id="A0A2S4Q1I7"/>
<feature type="domain" description="Ribosomal protein bL31m N-terminal" evidence="2">
    <location>
        <begin position="40"/>
        <end position="85"/>
    </location>
</feature>
<name>A0A2S4Q1I7_9PEZI</name>
<dbReference type="Proteomes" id="UP000237438">
    <property type="component" value="Unassembled WGS sequence"/>
</dbReference>
<dbReference type="InterPro" id="IPR034600">
    <property type="entry name" value="Ribosomal_bL31m"/>
</dbReference>
<evidence type="ECO:0000313" key="4">
    <source>
        <dbReference type="Proteomes" id="UP000237438"/>
    </source>
</evidence>
<dbReference type="Pfam" id="PF21492">
    <property type="entry name" value="bL31_N"/>
    <property type="match status" value="1"/>
</dbReference>
<feature type="region of interest" description="Disordered" evidence="1">
    <location>
        <begin position="111"/>
        <end position="156"/>
    </location>
</feature>
<sequence>MALRRSTISTPPLKFQWYCCSKALNTRQGQQVRHASLIKRPYRPYTFTQLIVLSDGSTFTMRTTSPAPVYKSTKDSRNHPLWQPSSAALRNVETDEAGRLRAFRNRFGHDWDADEKEPEPKKNSNNFKIRSRSGKSKSTSGKDSSEDEQSRLQLPKKSVVMDSMMDLISNAAANSYSTSVIGRINQDTPMDQKPSERLETAKSTLEKNLKVDARDSEQLKKGKKGA</sequence>
<organism evidence="3 4">
    <name type="scientific">Erysiphe pulchra</name>
    <dbReference type="NCBI Taxonomy" id="225359"/>
    <lineage>
        <taxon>Eukaryota</taxon>
        <taxon>Fungi</taxon>
        <taxon>Dikarya</taxon>
        <taxon>Ascomycota</taxon>
        <taxon>Pezizomycotina</taxon>
        <taxon>Leotiomycetes</taxon>
        <taxon>Erysiphales</taxon>
        <taxon>Erysiphaceae</taxon>
        <taxon>Erysiphe</taxon>
    </lineage>
</organism>
<evidence type="ECO:0000256" key="1">
    <source>
        <dbReference type="SAM" id="MobiDB-lite"/>
    </source>
</evidence>
<proteinExistence type="predicted"/>
<dbReference type="GO" id="GO:0003735">
    <property type="term" value="F:structural constituent of ribosome"/>
    <property type="evidence" value="ECO:0007669"/>
    <property type="project" value="InterPro"/>
</dbReference>
<evidence type="ECO:0000313" key="3">
    <source>
        <dbReference type="EMBL" id="POS88142.1"/>
    </source>
</evidence>